<name>A0A9P4USI4_9PEZI</name>
<dbReference type="Proteomes" id="UP000799441">
    <property type="component" value="Unassembled WGS sequence"/>
</dbReference>
<evidence type="ECO:0000313" key="2">
    <source>
        <dbReference type="Proteomes" id="UP000799441"/>
    </source>
</evidence>
<reference evidence="1" key="1">
    <citation type="journal article" date="2020" name="Stud. Mycol.">
        <title>101 Dothideomycetes genomes: a test case for predicting lifestyles and emergence of pathogens.</title>
        <authorList>
            <person name="Haridas S."/>
            <person name="Albert R."/>
            <person name="Binder M."/>
            <person name="Bloem J."/>
            <person name="Labutti K."/>
            <person name="Salamov A."/>
            <person name="Andreopoulos B."/>
            <person name="Baker S."/>
            <person name="Barry K."/>
            <person name="Bills G."/>
            <person name="Bluhm B."/>
            <person name="Cannon C."/>
            <person name="Castanera R."/>
            <person name="Culley D."/>
            <person name="Daum C."/>
            <person name="Ezra D."/>
            <person name="Gonzalez J."/>
            <person name="Henrissat B."/>
            <person name="Kuo A."/>
            <person name="Liang C."/>
            <person name="Lipzen A."/>
            <person name="Lutzoni F."/>
            <person name="Magnuson J."/>
            <person name="Mondo S."/>
            <person name="Nolan M."/>
            <person name="Ohm R."/>
            <person name="Pangilinan J."/>
            <person name="Park H.-J."/>
            <person name="Ramirez L."/>
            <person name="Alfaro M."/>
            <person name="Sun H."/>
            <person name="Tritt A."/>
            <person name="Yoshinaga Y."/>
            <person name="Zwiers L.-H."/>
            <person name="Turgeon B."/>
            <person name="Goodwin S."/>
            <person name="Spatafora J."/>
            <person name="Crous P."/>
            <person name="Grigoriev I."/>
        </authorList>
    </citation>
    <scope>NUCLEOTIDE SEQUENCE</scope>
    <source>
        <strain evidence="1">CBS 116435</strain>
    </source>
</reference>
<sequence>MRLDSRQDGLTRAIRNAVFTGRTRGESFLSQARNCPLWSCHEKVKYGNLVQHLASSHCENELLDGRDRLVTGGLDLSKDDQGQTRVSIPCPVCLNLCQDEGDFVLHMTSAHIVRSGHKQVEHFQAWKHAVVQNSTKVSAAETNYPWRKWNIYLKKRQDRIMCSSCQKSFHTWHSGPQSELRCANLHNLKMMRSNDEIKAELFPHREQILRYWPQFCTHSTFDDLEWRQH</sequence>
<comment type="caution">
    <text evidence="1">The sequence shown here is derived from an EMBL/GenBank/DDBJ whole genome shotgun (WGS) entry which is preliminary data.</text>
</comment>
<evidence type="ECO:0000313" key="1">
    <source>
        <dbReference type="EMBL" id="KAF2723691.1"/>
    </source>
</evidence>
<proteinExistence type="predicted"/>
<dbReference type="OrthoDB" id="3939438at2759"/>
<dbReference type="AlphaFoldDB" id="A0A9P4USI4"/>
<gene>
    <name evidence="1" type="ORF">K431DRAFT_16830</name>
</gene>
<protein>
    <submittedName>
        <fullName evidence="1">Uncharacterized protein</fullName>
    </submittedName>
</protein>
<keyword evidence="2" id="KW-1185">Reference proteome</keyword>
<organism evidence="1 2">
    <name type="scientific">Polychaeton citri CBS 116435</name>
    <dbReference type="NCBI Taxonomy" id="1314669"/>
    <lineage>
        <taxon>Eukaryota</taxon>
        <taxon>Fungi</taxon>
        <taxon>Dikarya</taxon>
        <taxon>Ascomycota</taxon>
        <taxon>Pezizomycotina</taxon>
        <taxon>Dothideomycetes</taxon>
        <taxon>Dothideomycetidae</taxon>
        <taxon>Capnodiales</taxon>
        <taxon>Capnodiaceae</taxon>
        <taxon>Polychaeton</taxon>
    </lineage>
</organism>
<accession>A0A9P4USI4</accession>
<dbReference type="EMBL" id="MU003775">
    <property type="protein sequence ID" value="KAF2723691.1"/>
    <property type="molecule type" value="Genomic_DNA"/>
</dbReference>